<sequence length="247" mass="27775">MNIGVLIKQDFKNLITNVNIDFFCFVYPFIVVGLFGFLFSGIYGYHGVTSYDYYGVSMMIFLIISAATITPNTFMEQRIKSANLRIAYSPISRWEIYASKLLSSYLFMGVIFSLDLIIFNALGIVNYGGKNFIYVLILFMALLLFSTTFGGAICVTLKSEELTNKIISLIMNLFALLSGLFFPIDGLGDWASKVANLSPLKWVLDSIFKIIYDGNFQNFSLTIGSLLGISLLLIVVVHVNYRTEDYI</sequence>
<proteinExistence type="predicted"/>
<accession>A0ACB5REL2</accession>
<evidence type="ECO:0000313" key="2">
    <source>
        <dbReference type="Proteomes" id="UP001058074"/>
    </source>
</evidence>
<comment type="caution">
    <text evidence="1">The sequence shown here is derived from an EMBL/GenBank/DDBJ whole genome shotgun (WGS) entry which is preliminary data.</text>
</comment>
<name>A0ACB5REL2_9CLOT</name>
<protein>
    <submittedName>
        <fullName evidence="1">Transport permease protein</fullName>
    </submittedName>
</protein>
<gene>
    <name evidence="1" type="ORF">rsdtw13_24140</name>
</gene>
<reference evidence="1" key="1">
    <citation type="journal article" date="2025" name="Int. J. Syst. Evol. Microbiol.">
        <title>Inconstantimicrobium mannanitabidum sp. nov., a novel member of the family Clostridiaceae isolated from anoxic soil under the treatment of reductive soil disinfestation.</title>
        <authorList>
            <person name="Ueki A."/>
            <person name="Tonouchi A."/>
            <person name="Honma S."/>
            <person name="Kaku N."/>
            <person name="Ueki K."/>
        </authorList>
    </citation>
    <scope>NUCLEOTIDE SEQUENCE</scope>
    <source>
        <strain evidence="1">TW13</strain>
    </source>
</reference>
<keyword evidence="2" id="KW-1185">Reference proteome</keyword>
<dbReference type="Proteomes" id="UP001058074">
    <property type="component" value="Unassembled WGS sequence"/>
</dbReference>
<dbReference type="EMBL" id="BROD01000001">
    <property type="protein sequence ID" value="GKX67156.1"/>
    <property type="molecule type" value="Genomic_DNA"/>
</dbReference>
<organism evidence="1 2">
    <name type="scientific">Inconstantimicrobium mannanitabidum</name>
    <dbReference type="NCBI Taxonomy" id="1604901"/>
    <lineage>
        <taxon>Bacteria</taxon>
        <taxon>Bacillati</taxon>
        <taxon>Bacillota</taxon>
        <taxon>Clostridia</taxon>
        <taxon>Eubacteriales</taxon>
        <taxon>Clostridiaceae</taxon>
        <taxon>Inconstantimicrobium</taxon>
    </lineage>
</organism>
<evidence type="ECO:0000313" key="1">
    <source>
        <dbReference type="EMBL" id="GKX67156.1"/>
    </source>
</evidence>